<organism evidence="1 2">
    <name type="scientific">Colletotrichum costaricense</name>
    <dbReference type="NCBI Taxonomy" id="1209916"/>
    <lineage>
        <taxon>Eukaryota</taxon>
        <taxon>Fungi</taxon>
        <taxon>Dikarya</taxon>
        <taxon>Ascomycota</taxon>
        <taxon>Pezizomycotina</taxon>
        <taxon>Sordariomycetes</taxon>
        <taxon>Hypocreomycetidae</taxon>
        <taxon>Glomerellales</taxon>
        <taxon>Glomerellaceae</taxon>
        <taxon>Colletotrichum</taxon>
        <taxon>Colletotrichum acutatum species complex</taxon>
    </lineage>
</organism>
<proteinExistence type="predicted"/>
<accession>A0AAI9YF06</accession>
<feature type="non-terminal residue" evidence="1">
    <location>
        <position position="1"/>
    </location>
</feature>
<gene>
    <name evidence="1" type="ORF">CCOS01_16723</name>
</gene>
<name>A0AAI9YF06_9PEZI</name>
<keyword evidence="2" id="KW-1185">Reference proteome</keyword>
<dbReference type="GeneID" id="85348406"/>
<protein>
    <submittedName>
        <fullName evidence="1">Uncharacterized protein</fullName>
    </submittedName>
</protein>
<reference evidence="1 2" key="1">
    <citation type="submission" date="2016-10" db="EMBL/GenBank/DDBJ databases">
        <title>The genome sequence of Colletotrichum fioriniae PJ7.</title>
        <authorList>
            <person name="Baroncelli R."/>
        </authorList>
    </citation>
    <scope>NUCLEOTIDE SEQUENCE [LARGE SCALE GENOMIC DNA]</scope>
    <source>
        <strain evidence="1 2">IMI 309622</strain>
    </source>
</reference>
<comment type="caution">
    <text evidence="1">The sequence shown here is derived from an EMBL/GenBank/DDBJ whole genome shotgun (WGS) entry which is preliminary data.</text>
</comment>
<dbReference type="Proteomes" id="UP001240678">
    <property type="component" value="Unassembled WGS sequence"/>
</dbReference>
<dbReference type="RefSeq" id="XP_060304526.1">
    <property type="nucleotide sequence ID" value="XM_060464859.1"/>
</dbReference>
<dbReference type="AlphaFoldDB" id="A0AAI9YF06"/>
<sequence>QSSACCLRKCNAANYTPQRHKHPDPVACVWCELIRSFFLRFISSLPVTDNGQDTLTHTFTHTHTLLGTNSNTHRRSTDFSYLRLFGSDDAIGIVVPVRLDLPRLSRRLLLCNSALHNLNHFFNCPLVVTPSGFRLSRVKSIHCLSLSVTFSPLFRAPSKPTGCCPFARQSPDSLSLYSRSPLDCLVMPCSSRFLRCLSHAVLRTVYCSYG</sequence>
<dbReference type="EMBL" id="MOOE01000033">
    <property type="protein sequence ID" value="KAK1505149.1"/>
    <property type="molecule type" value="Genomic_DNA"/>
</dbReference>
<evidence type="ECO:0000313" key="2">
    <source>
        <dbReference type="Proteomes" id="UP001240678"/>
    </source>
</evidence>
<evidence type="ECO:0000313" key="1">
    <source>
        <dbReference type="EMBL" id="KAK1505149.1"/>
    </source>
</evidence>